<name>A0A088B2V8_9HYPH</name>
<gene>
    <name evidence="1" type="ORF">MOC_1p0029</name>
</gene>
<protein>
    <submittedName>
        <fullName evidence="1">Insertion sequence transposase protein</fullName>
    </submittedName>
</protein>
<evidence type="ECO:0000313" key="1">
    <source>
        <dbReference type="EMBL" id="AGO88267.1"/>
    </source>
</evidence>
<accession>A0A088B2V8</accession>
<sequence length="50" mass="5420">MSRWFNERVSRSGGRVKKVAIVALARKRLVALSKCAVSGVMIEGAVMTKA</sequence>
<proteinExistence type="predicted"/>
<geneLocation type="plasmid" evidence="1">
    <name>pMOC1</name>
</geneLocation>
<dbReference type="EMBL" id="JX627580">
    <property type="protein sequence ID" value="AGO88267.1"/>
    <property type="molecule type" value="Genomic_DNA"/>
</dbReference>
<dbReference type="AlphaFoldDB" id="A0A088B2V8"/>
<organism evidence="1">
    <name type="scientific">Methylobacterium oryzae CBMB20</name>
    <dbReference type="NCBI Taxonomy" id="693986"/>
    <lineage>
        <taxon>Bacteria</taxon>
        <taxon>Pseudomonadati</taxon>
        <taxon>Pseudomonadota</taxon>
        <taxon>Alphaproteobacteria</taxon>
        <taxon>Hyphomicrobiales</taxon>
        <taxon>Methylobacteriaceae</taxon>
        <taxon>Methylobacterium</taxon>
    </lineage>
</organism>
<keyword evidence="1" id="KW-0614">Plasmid</keyword>
<reference evidence="1" key="1">
    <citation type="journal article" date="2014" name="PLoS ONE">
        <title>Genome Information of Methylobacterium oryzae, a Plant-Probiotic Methylotroph in the Phyllosphere.</title>
        <authorList>
            <person name="Kwak M.J."/>
            <person name="Jeong H."/>
            <person name="Madhaiyan M."/>
            <person name="Lee Y."/>
            <person name="Sa T.M."/>
            <person name="Oh T.K."/>
            <person name="Kim J.F."/>
        </authorList>
    </citation>
    <scope>NUCLEOTIDE SEQUENCE</scope>
    <source>
        <strain evidence="1">CBMB20</strain>
        <plasmid evidence="1">pMOC1</plasmid>
    </source>
</reference>